<dbReference type="InterPro" id="IPR022038">
    <property type="entry name" value="Ig-like_bact"/>
</dbReference>
<dbReference type="NCBIfam" id="NF033510">
    <property type="entry name" value="Ca_tandemer"/>
    <property type="match status" value="54"/>
</dbReference>
<dbReference type="Gene3D" id="2.60.40.10">
    <property type="entry name" value="Immunoglobulins"/>
    <property type="match status" value="55"/>
</dbReference>
<dbReference type="RefSeq" id="WP_090959247.1">
    <property type="nucleotide sequence ID" value="NZ_FOVG01000001.1"/>
</dbReference>
<dbReference type="InterPro" id="IPR050350">
    <property type="entry name" value="Compl-Cell_Adhes-Reg"/>
</dbReference>
<dbReference type="NCBIfam" id="NF033677">
    <property type="entry name" value="biofilm_BapA_N"/>
    <property type="match status" value="1"/>
</dbReference>
<dbReference type="Pfam" id="PF19077">
    <property type="entry name" value="Big_13"/>
    <property type="match status" value="15"/>
</dbReference>
<feature type="domain" description="Bacterial Ig-like" evidence="4">
    <location>
        <begin position="4379"/>
        <end position="4444"/>
    </location>
</feature>
<dbReference type="OrthoDB" id="8481600at2"/>
<evidence type="ECO:0000259" key="5">
    <source>
        <dbReference type="Pfam" id="PF22783"/>
    </source>
</evidence>
<evidence type="ECO:0000259" key="2">
    <source>
        <dbReference type="Pfam" id="PF12245"/>
    </source>
</evidence>
<gene>
    <name evidence="6" type="ORF">SAMN05428971_0357</name>
</gene>
<name>A0A1I4WVB9_9GAMM</name>
<feature type="domain" description="Ig-like" evidence="2">
    <location>
        <begin position="5088"/>
        <end position="5152"/>
    </location>
</feature>
<dbReference type="Pfam" id="PF12245">
    <property type="entry name" value="Big_3_2"/>
    <property type="match status" value="1"/>
</dbReference>
<evidence type="ECO:0000313" key="7">
    <source>
        <dbReference type="Proteomes" id="UP000198968"/>
    </source>
</evidence>
<dbReference type="InterPro" id="IPR048051">
    <property type="entry name" value="BapA-like_prefix-like"/>
</dbReference>
<feature type="domain" description="Bacterial Ig-like" evidence="4">
    <location>
        <begin position="2248"/>
        <end position="2322"/>
    </location>
</feature>
<feature type="domain" description="Bacterial Ig-like" evidence="4">
    <location>
        <begin position="3758"/>
        <end position="3828"/>
    </location>
</feature>
<feature type="domain" description="Bacterial Ig-like" evidence="4">
    <location>
        <begin position="1576"/>
        <end position="1635"/>
    </location>
</feature>
<evidence type="ECO:0000256" key="1">
    <source>
        <dbReference type="ARBA" id="ARBA00022659"/>
    </source>
</evidence>
<feature type="domain" description="Bacterial Ig-like" evidence="4">
    <location>
        <begin position="4275"/>
        <end position="4344"/>
    </location>
</feature>
<dbReference type="Pfam" id="PF17936">
    <property type="entry name" value="Big_6"/>
    <property type="match status" value="1"/>
</dbReference>
<dbReference type="InterPro" id="IPR044016">
    <property type="entry name" value="Big_13"/>
</dbReference>
<reference evidence="7" key="1">
    <citation type="submission" date="2016-10" db="EMBL/GenBank/DDBJ databases">
        <authorList>
            <person name="Varghese N."/>
            <person name="Submissions S."/>
        </authorList>
    </citation>
    <scope>NUCLEOTIDE SEQUENCE [LARGE SCALE GENOMIC DNA]</scope>
    <source>
        <strain evidence="7">OV426</strain>
    </source>
</reference>
<sequence length="6006" mass="595220">MAELTQGRVDIISRENGTLISQSVGSSSQTINLTEPSVVRISGTRDIVTQYERQGNDLVLHMRDGQTVRYQKFFLDDAEGQHSELVFDDGVNPPEHALFPQTAEGAELASNSITPTYESLDSVEPLLLADNANTSMGVITAGGLGVLGLAGLAVGIGGGGGGGGGNGGGNAGGTDPGTPVTPGTPAITLNAFAGDDVLDNAEKTTDQVLSGTTSNVEAGQIVTVTLGGQTYNTTVGADGSWSVTISAAALAGLPAGTTTIDVSVTNAAGTAATGSLPVTVVAADPGTPAGPTISLNPFAGDNLLDNSEKTSPQTVSGSTSNVEAGQQVSVTLGGQTYNTTVGADGSWSVAIPATALLALAAGSITLSVSVTSAAGSAATASLGIQVQAPDTTPGTPALTIAPFTGDDELSNAEKTSDQVLSGTTRNVEAGQIVTVTLGGQSYSGSVASDGSWSITVPADALISLASGTTTATATVTNQAGTAASGSLTFNVEPPLTEPGTPVITINQFAGDDVLSNAEKSSDQLLSGSTSNVEAGQVVTITLGDQTFSAVVDAQGNWSVTLSPAALNALNAGSVAISAVVTNQAGTEASENRAISIETPVVPGAPAVTVDEFTGDNQLSNAEKAADQTVTGSTSNIEPGQVVTVTLGGQTYSGSVDAQGNWSVTLPSAALSALAAGETTLTVSVSNLAGDTVTSSLPISVEAPVTIPGEPTVTINQFAGDDILSNDEKGTTQTLSGTTTNVETGQTVTVTLGGQTYVGTVDGSGNWNVTVPANALGNLPAGSNAISATVSNVDGVSASETRDISVETPVTEPGVPALTLNEFAGDNALSNDEKASEQVVSGTATNVEAGQIVTVTLGGQTYSASVQSDGSWSVAVPSAALNALAAGTTTLTASVSNAAGDAVTTSESITVEAPATQPGEATVTINAFAGDDILSNSEKASDQLLSGTTTNIAEGQQVTITLNGETFSATVGADGSWSVSIPASSLAALAAGSATLNATVTDTLGAPVSETRDFLVESAGTSPNAPTLTVNVFAEDNILSNDEKLEAQAVSGSTTNVEAGQIVTVTLGGESYSGTVNPDGSWNIAIPADALSALAAGAASLVVTVSNATGTSVSDTLSITVEPPVTEPGQPTITINQFAGDDVLSNDEKTSEQLLSGTTTNVEAGQIVTVTLGDQTYSATVGADGSWSLSVPASALAALAAGSATIAATVSNQASVTVSEDRAIVVDTPAEPGTPTVTIALFAGDDLVDNSEKAVDQTLSGSTSNVEAGQTVTITLGGQNYSAMVNPDGSWSTQIPSAALSALAAGSTAIAVSVTTVAGASAADTRDINVAPAAGEPGVVSINEPVSVDGFLNQLELNSDLIISGSAVGVNPGQAVQLNFNGINYSAVVGDNGFWSVTVPAADLNGITDGVKQISVTTIDTTGALLTDSAPLNVVATTLPQITLNESAITDGILNRTEAGTDLLITGSTGKAVAGQRVEVELNGKTYSTTVNTDGSWSLPLPASDLALLTQGTNSLTVTAIDEAGNRVDQTVNFSVDTLPPSLIVAEVAGGDGILNSSEVAAGVPVSGSGALPGELVTVTLNNEAYSATVDGQGNWTVPLPPAALQTLADGSSYALTVTLTDASGNIATQTQTLLVNTQPPVAAVTAPGGDGVLTNNELTQPLLINGTGTTGDTVTVELNGKSYTAIVGENGTWSASVPVADLGSLTNQTYPVTVTVTDPAGNSSTQDTSLRVATALPALTLNDLSTDGAINNSDAQQPLIVSGTGDDGDIIRVTLNGVPYTAVVTPDGNWSVNIPASDLANVPNGSQTVTVVATDADGNITQTGSSLIFATTPPLLEVSTPGSDGYINIAEHTQDLILDGRGGAQGDTVTVTFNNETYTATVDTNGAWRVTVPAATVSQLGDEIYLINVAISDAYGNTTTQLTSVTVLAATSPALTIDPVTSDNQVDSAEQLTDILVTGNVSGVPAGTPVLLTINGQSYDGEVLANGRWSVTLPAGSLGGLGDKTFTVAITDQAGNPALPAEGQFSVVISPEPSLSIAPISENNALNALEAQSDLTISGGSANLPANSPISVTLEPNGTVYTTTTDINGSWTLTVPAADLANLTQGNTTVTVISGDVQSTQTLLVATAPLAAPEINTPFTDGILNTDEASVAQTLTGTVLPGQSVSVTLGGTSYPATVEANGQWSVTLPPAALQALAQGSNPITVTVRDEAGNSTSISEPLTVDTGIPALTVNPIATDGTINEAETATDLTLSGTVTPGSSVSVALNGQTYDAVVAADGSWTATVPAANLQQLPDGRYDLNVTVTTVSGNAATTPFPITVDTTAPDFSIDTPAGDGVLNIAEQNAGFSFSGAGTEGDRVSVTLNGVTYTGTVDGEGNWTLAVPPAALAGLTNGTSYPVVVTVTDEAGNSSSQNSALTVATTPPPLVVAPISGDNALNVGELAEPLVVSGSGQNGDVVTVQLNDQFYSTTVGVNGLWTLEIAPEALAALPPGSNLVTVTETSVNGNQTSQVVDLNVATSPAVQPVLTLDSSTFAGDGIVTAAEQLQPITVRGSSNNVEAGQQVIISLNGTEYSGVVEASGSWSIILPAGALAELGEGNQTLNVSVINLVGNTASSPLNFSVDNTLPSIAMAPISGDNYLNALERGNTVVVNGSTSGLPDGSIVTVVANGITASTTVNANGSWSLTLPLETFNTAADGPQTLTATASDVNGVQLATSDATLTVVASTLPVTTPGVAFDDGILNGEEAAAGGVITGSTGVTGDGQTVVVTLGGTNYSGTVDAQGNWQVAVPAEVLAALPQGNAPYTVVVSDVAGNTSQANGNIVVDTVPPVLNFITPSDGIINAAESQQPLTLTGSSEANALIVASFNGTTLSTTADVNGAWSLELPATVYTGLGNGSYPLTVTASDAAGNATTTSRDLALKVDPGTLPTLTLDAFAGNNVVDGAELLTDQRLSGTTTNVEAGQLVTVTIDGTVYSAAVQASGAWSLTVPAGALAAINDGSASYTVAVSDVAGNTAISNLNVDVNSTASGLAMDAISQDNYLNAQELGQSLIVTGTSVNVPEGGTVTLLFNNVSYTAQVSATGRWSAIVPAEALTALADGPYTLTVTATDSGGATLSSEATLSVLATSLPEPQIVSAFGDGLLNNSEIAIAQTLSGTTGVAGDGQSVSVLLNGVTYNGTVDSNGNWQISVPATALATLPEDVLNYTVTVRDAAGNTGSIPGSVTVDLTPPTLTLNAVAGDNSVNIAESTAPIVLSGSSTAEAGQQVTITLNNQLWTTTVTQDGDWSLTLPAGSLAGIPAGAYILTVTVSDAAGNPVTETREITVSTAALAVSIDTPFGDGYLNLAEQGAGQTLTGSTGVAGDGQTVTVTLGGNDYPATVDAQGNWTLNLTPAQVQTLGEGINTLVVNASDAAGNSGSLTSAVTVDTTLPVLTVNAIGGDNIINSVEVLEAVAISGTATVADAGQTVTVSFQSVDYTTLVLSDGTWQVTLPASVVQGLTDGSYPVVVSMIDAAGNPAAPVQTTLTRDADSLNLPTLTLGTLSGDNFLSQTESQQDLSIGGTSTNLAEGQLVTVTLNGVQYSGTVAANGNWAVTVPAAALGNLPDGDQLVQVVATDASGNPASASGSLVVLASAQVQPTLTMNVVAGDDVINATEATADVVVSGSSTQLAAGTVVTVTLSGTDYTTTTPLDANGNWTVTVPSAAFADVAPGSTQSFTVTATDVAGNPATATQAISFSTTPPVLTDITVSAGDTLNLAESLQDLTISGTTTGALPVTVTLNNVNYTTTADAEGNWTLTIPTADVQQLADGPNAITISVTDAAGNITTDTTTSLDVAFNTLPALTLDTPFGDSLLNLAETAGSITLSGDSTNLPEGSVVNIAVGGLTFSTTTDASGNWTLSLAPGALTGLDDGLTQVVVTAADAAGNPAQATAGVEILQTPPVSADFAVTQFGDNVINITEAASVQLVTGTSTVVAGQTLSVTVGDDNIPLSVTVDANGNWTASLTPAVIATLGAGEHTLTLTTTDRAGNSIEATQTFVSAITPIALPTLDTPFTDGRLNAAEAAANGTLTGAVNSDDPASVAVTVNGTVYAATLTNGGLNWSLELPSAVLQSLPDGNLPINVTVTDVNGNTGSTSGTLLVAVNTLPDVTLNLPFGDGALNATEAAGEQILTGTTGITGAGQTVSVLISGFNNGAPLAATVQPDGSWSLALSPAQLATFTSGTHTITVTATDIAGNSDATALSVVTEVAVPVPTFNPGAFGGDNLLNISEAAAGVTLTGTTGSVGANQAVSITVDVNGSLYSGTVASNGNWTVDIPPNALSSLASGAQSLTVNVVDAAGNSASAQLPFTADLIAPLPAVNPEFLGGYVNSGDVATGITLSGTTGEVGANQTMQFTLGGTAYTATVDANGNWTVPLATAQLSALPDATYPVTVTVTDAAGNSTTINSSLVLDKTPPALSFTAFTGDNALNYAESIQPQILSGTATGAETGAVVTVSLNTTTLGTAVVDGNGNWSVTLTPEQMATFTASTTLTLAVTDLAGNTATVPVPLTVDLTPPPGPLVTLGTVSGDNIISTQDVAGGVVVSGTSANLGAGGVVTVSINGQEYATTLDASGNWSTAALPVTAFGNSDGSVGITVTATDGTTPVTTNGNVLIDLTPPVLTINAFTGDNQVNGNESATSQAITGTADVAEAGRTVVVTFNSQTYSAVVQSNGTWSTTVPASAMQALPDGSAPVITAQLADVAGNVGTATQTVTVDTAAPLVQVDAFLGDNLINAADLVVSQVLTGSALGAEGQTIGLYLGDAAPIATATVGADGRWSIDLAPNVLSSLNDGALVFGVRVNDAVGNQTDATLTVNKVVNSALTLVVDSVFGDGTLSALDTTVAQTISGTALSAGVGATVSVVLGGTTLSASVGQDGKWAIVVPPAVLDLVTDGQLALSVTLTDAAGNTRTVGETVTAIVDAVPVVGPLTGLFGGDDLLNIAEAAAGQLVGGVISNAAEGSQVTVTFGSKTYSTTVQAGGVWSVNLPGSDLTSLLDGNLTLGVSVRDAAGNVASNSASIGIFTQTPSISLTSLFGDGVLNLADIATGQVISGVVNNVAQGSVVTLSVGNSQVSATVGAGGAFSATVTPDILGTLAQGNLTVGASVTDAAGNTASTSAGVRVDTLLPTITVNPLFGDGLLNVADALVTQVIGGVVGGAETGSRVVVSVGAQQFVTATDANGNFNVSLTPTLLQGIADGNLTVGVSVTDSAGNTTSTTAGALVGIHNLPKVTLNPLFGDGVLNLAESLVTQTISGTVSGLAAGSNVRLAIGNITVSAQVNADGTFSTTVTPAVLSTLLNGNFTVSAAVTDPVGNVSSTSAGVSLGLIQPTLSVNTVFGDGVLSAADLASNQTLSGTSSLSAGSTVSATLNGLTYTTKVVSGGNWSITVPKADLIAITDGSKTVAVTGTDTYGNTVNSSGTLSVISQSTPVVAITSLFGDNALSAVDVKTAQTISGTASNAEGSVVRVTLGGQTYSTTVSSNGNWSLSVPAANLAAIADGLQTVTASVINGAGTSGSTSASLGVVSHTTPTVSVNSFFGGDGYLNISEANAPETIRGTSTNAAGGTVTVNVAGNILTTTIGANGAWSISVPSATLKGIPDGSHPLTVTVADIGGNTTTSTSSFTALSHNQPLVGVDPVLSIVGSLLAGLVVQGGSLNAAQGSKVSVTLLLANGNNGPTLNTTTDALGRYAVNFSPSLLSVGGLLLSLGTLAKVSITDAAGNSYTTTNTLLLGAVLPVTLAASESLALFSVADDSATVASASAEPQHNSSTSSDESSAHVAVASTLITEADTVTPVGSSETAVANDTAVAVTPAEAVGYTIGGVVITLADGTTAEGASVTGSSGADTVTVSDLNFTHIDGGAGTDTLVLNGEHLNLDLSALGLKVEHIEVLDLGKTGTNSVKLDLNEALNITDKQSDDLLIKGADGSQVTLANSNGGIWEVTGERTVEGRVFEIYHNSALTSDNTLGDVLVQQNLQVHVV</sequence>
<evidence type="ECO:0000259" key="4">
    <source>
        <dbReference type="Pfam" id="PF19077"/>
    </source>
</evidence>
<dbReference type="Pfam" id="PF22783">
    <property type="entry name" value="BapA_N"/>
    <property type="match status" value="1"/>
</dbReference>
<evidence type="ECO:0000313" key="6">
    <source>
        <dbReference type="EMBL" id="SFN17405.1"/>
    </source>
</evidence>
<keyword evidence="1" id="KW-0768">Sushi</keyword>
<organism evidence="6 7">
    <name type="scientific">Candidatus Pantoea varia</name>
    <dbReference type="NCBI Taxonomy" id="1881036"/>
    <lineage>
        <taxon>Bacteria</taxon>
        <taxon>Pseudomonadati</taxon>
        <taxon>Pseudomonadota</taxon>
        <taxon>Gammaproteobacteria</taxon>
        <taxon>Enterobacterales</taxon>
        <taxon>Erwiniaceae</taxon>
        <taxon>Pantoea</taxon>
    </lineage>
</organism>
<feature type="domain" description="Bacterial Ig-like" evidence="4">
    <location>
        <begin position="2154"/>
        <end position="2225"/>
    </location>
</feature>
<dbReference type="InterPro" id="IPR041498">
    <property type="entry name" value="Big_6"/>
</dbReference>
<protein>
    <submittedName>
        <fullName evidence="6">Ig-like domain (Group 3)</fullName>
    </submittedName>
</protein>
<dbReference type="EMBL" id="FOVG01000001">
    <property type="protein sequence ID" value="SFN17405.1"/>
    <property type="molecule type" value="Genomic_DNA"/>
</dbReference>
<dbReference type="InterPro" id="IPR049826">
    <property type="entry name" value="Ig-like_ice"/>
</dbReference>
<accession>A0A1I4WVB9</accession>
<feature type="domain" description="Bacterial Ig-like" evidence="4">
    <location>
        <begin position="3240"/>
        <end position="3321"/>
    </location>
</feature>
<feature type="domain" description="Bacterial Ig" evidence="3">
    <location>
        <begin position="4472"/>
        <end position="4536"/>
    </location>
</feature>
<proteinExistence type="predicted"/>
<feature type="domain" description="Bacterial Ig-like" evidence="4">
    <location>
        <begin position="2836"/>
        <end position="2921"/>
    </location>
</feature>
<feature type="domain" description="Biofilm-associated protein BapA-like prefix-like" evidence="5">
    <location>
        <begin position="9"/>
        <end position="133"/>
    </location>
</feature>
<feature type="domain" description="Bacterial Ig-like" evidence="4">
    <location>
        <begin position="1660"/>
        <end position="1732"/>
    </location>
</feature>
<dbReference type="PANTHER" id="PTHR19325:SF575">
    <property type="entry name" value="LOCOMOTION-RELATED PROTEIN HIKARU GENKI"/>
    <property type="match status" value="1"/>
</dbReference>
<feature type="domain" description="Bacterial Ig-like" evidence="4">
    <location>
        <begin position="5576"/>
        <end position="5651"/>
    </location>
</feature>
<feature type="domain" description="Bacterial Ig-like" evidence="4">
    <location>
        <begin position="3350"/>
        <end position="3423"/>
    </location>
</feature>
<evidence type="ECO:0000259" key="3">
    <source>
        <dbReference type="Pfam" id="PF17936"/>
    </source>
</evidence>
<dbReference type="InterPro" id="IPR013783">
    <property type="entry name" value="Ig-like_fold"/>
</dbReference>
<feature type="domain" description="Bacterial Ig-like" evidence="4">
    <location>
        <begin position="2348"/>
        <end position="2418"/>
    </location>
</feature>
<feature type="domain" description="Bacterial Ig-like" evidence="4">
    <location>
        <begin position="2958"/>
        <end position="3021"/>
    </location>
</feature>
<dbReference type="NCBIfam" id="NF012196">
    <property type="entry name" value="Ig_like_ice"/>
    <property type="match status" value="2"/>
</dbReference>
<feature type="domain" description="Bacterial Ig-like" evidence="4">
    <location>
        <begin position="1470"/>
        <end position="1537"/>
    </location>
</feature>
<feature type="domain" description="Bacterial Ig-like" evidence="4">
    <location>
        <begin position="4172"/>
        <end position="4237"/>
    </location>
</feature>
<dbReference type="Proteomes" id="UP000198968">
    <property type="component" value="Unassembled WGS sequence"/>
</dbReference>
<keyword evidence="7" id="KW-1185">Reference proteome</keyword>
<dbReference type="PANTHER" id="PTHR19325">
    <property type="entry name" value="COMPLEMENT COMPONENT-RELATED SUSHI DOMAIN-CONTAINING"/>
    <property type="match status" value="1"/>
</dbReference>